<evidence type="ECO:0000256" key="2">
    <source>
        <dbReference type="ARBA" id="ARBA00008404"/>
    </source>
</evidence>
<feature type="transmembrane region" description="Helical" evidence="4">
    <location>
        <begin position="6"/>
        <end position="27"/>
    </location>
</feature>
<feature type="transmembrane region" description="Helical" evidence="4">
    <location>
        <begin position="39"/>
        <end position="60"/>
    </location>
</feature>
<keyword evidence="3" id="KW-0813">Transport</keyword>
<gene>
    <name evidence="5" type="ORF">GCM10007971_15540</name>
</gene>
<name>A0A917XXS3_9BACI</name>
<keyword evidence="4" id="KW-0812">Transmembrane</keyword>
<dbReference type="PANTHER" id="PTHR34703">
    <property type="entry name" value="ANTIPORTER SUBUNIT MNHG2-RELATED"/>
    <property type="match status" value="1"/>
</dbReference>
<evidence type="ECO:0000313" key="5">
    <source>
        <dbReference type="EMBL" id="GGN56093.1"/>
    </source>
</evidence>
<dbReference type="InterPro" id="IPR005133">
    <property type="entry name" value="PhaG_MnhG_YufB"/>
</dbReference>
<dbReference type="GO" id="GO:0016020">
    <property type="term" value="C:membrane"/>
    <property type="evidence" value="ECO:0007669"/>
    <property type="project" value="UniProtKB-SubCell"/>
</dbReference>
<evidence type="ECO:0000256" key="4">
    <source>
        <dbReference type="SAM" id="Phobius"/>
    </source>
</evidence>
<accession>A0A917XXS3</accession>
<evidence type="ECO:0000256" key="1">
    <source>
        <dbReference type="ARBA" id="ARBA00004141"/>
    </source>
</evidence>
<sequence length="119" mass="13271">MTTIEIITSLFLAVGAFFTFLSAVGVIRLRDVYSRVHAAGKSSTFGMIFLMLSTFVYFIPKGIFNIKILLAILFVFMTAPLGALLINRSAYRSGVAMEKNTVQDDLKEVYKDELQESSE</sequence>
<keyword evidence="6" id="KW-1185">Reference proteome</keyword>
<dbReference type="PANTHER" id="PTHR34703:SF1">
    <property type="entry name" value="ANTIPORTER SUBUNIT MNHG2-RELATED"/>
    <property type="match status" value="1"/>
</dbReference>
<protein>
    <recommendedName>
        <fullName evidence="7">Na+/H+ antiporter subunit G</fullName>
    </recommendedName>
</protein>
<keyword evidence="4" id="KW-1133">Transmembrane helix</keyword>
<evidence type="ECO:0000313" key="6">
    <source>
        <dbReference type="Proteomes" id="UP000624041"/>
    </source>
</evidence>
<proteinExistence type="inferred from homology"/>
<comment type="similarity">
    <text evidence="2">Belongs to the CPA3 antiporters (TC 2.A.63) subunit G family.</text>
</comment>
<dbReference type="Pfam" id="PF03334">
    <property type="entry name" value="PhaG_MnhG_YufB"/>
    <property type="match status" value="1"/>
</dbReference>
<dbReference type="AlphaFoldDB" id="A0A917XXS3"/>
<dbReference type="NCBIfam" id="TIGR01300">
    <property type="entry name" value="CPA3_mnhG_phaG"/>
    <property type="match status" value="1"/>
</dbReference>
<evidence type="ECO:0008006" key="7">
    <source>
        <dbReference type="Google" id="ProtNLM"/>
    </source>
</evidence>
<reference evidence="5" key="1">
    <citation type="journal article" date="2014" name="Int. J. Syst. Evol. Microbiol.">
        <title>Complete genome sequence of Corynebacterium casei LMG S-19264T (=DSM 44701T), isolated from a smear-ripened cheese.</title>
        <authorList>
            <consortium name="US DOE Joint Genome Institute (JGI-PGF)"/>
            <person name="Walter F."/>
            <person name="Albersmeier A."/>
            <person name="Kalinowski J."/>
            <person name="Ruckert C."/>
        </authorList>
    </citation>
    <scope>NUCLEOTIDE SEQUENCE</scope>
    <source>
        <strain evidence="5">JCM 17251</strain>
    </source>
</reference>
<comment type="subcellular location">
    <subcellularLocation>
        <location evidence="1">Membrane</location>
        <topology evidence="1">Multi-pass membrane protein</topology>
    </subcellularLocation>
</comment>
<reference evidence="5" key="2">
    <citation type="submission" date="2020-09" db="EMBL/GenBank/DDBJ databases">
        <authorList>
            <person name="Sun Q."/>
            <person name="Ohkuma M."/>
        </authorList>
    </citation>
    <scope>NUCLEOTIDE SEQUENCE</scope>
    <source>
        <strain evidence="5">JCM 17251</strain>
    </source>
</reference>
<dbReference type="Proteomes" id="UP000624041">
    <property type="component" value="Unassembled WGS sequence"/>
</dbReference>
<feature type="transmembrane region" description="Helical" evidence="4">
    <location>
        <begin position="66"/>
        <end position="86"/>
    </location>
</feature>
<keyword evidence="4" id="KW-0472">Membrane</keyword>
<organism evidence="5 6">
    <name type="scientific">Oceanobacillus indicireducens</name>
    <dbReference type="NCBI Taxonomy" id="1004261"/>
    <lineage>
        <taxon>Bacteria</taxon>
        <taxon>Bacillati</taxon>
        <taxon>Bacillota</taxon>
        <taxon>Bacilli</taxon>
        <taxon>Bacillales</taxon>
        <taxon>Bacillaceae</taxon>
        <taxon>Oceanobacillus</taxon>
    </lineage>
</organism>
<evidence type="ECO:0000256" key="3">
    <source>
        <dbReference type="ARBA" id="ARBA00022449"/>
    </source>
</evidence>
<dbReference type="EMBL" id="BMOS01000008">
    <property type="protein sequence ID" value="GGN56093.1"/>
    <property type="molecule type" value="Genomic_DNA"/>
</dbReference>
<dbReference type="GO" id="GO:0015385">
    <property type="term" value="F:sodium:proton antiporter activity"/>
    <property type="evidence" value="ECO:0007669"/>
    <property type="project" value="TreeGrafter"/>
</dbReference>
<keyword evidence="3" id="KW-0050">Antiport</keyword>
<dbReference type="NCBIfam" id="NF009314">
    <property type="entry name" value="PRK12674.1-2"/>
    <property type="match status" value="1"/>
</dbReference>
<comment type="caution">
    <text evidence="5">The sequence shown here is derived from an EMBL/GenBank/DDBJ whole genome shotgun (WGS) entry which is preliminary data.</text>
</comment>